<protein>
    <submittedName>
        <fullName evidence="7">Chaperonin 10-like protein</fullName>
    </submittedName>
</protein>
<evidence type="ECO:0000259" key="6">
    <source>
        <dbReference type="SMART" id="SM00829"/>
    </source>
</evidence>
<dbReference type="PANTHER" id="PTHR42683">
    <property type="entry name" value="ALDEHYDE REDUCTASE"/>
    <property type="match status" value="1"/>
</dbReference>
<feature type="domain" description="Enoyl reductase (ER)" evidence="6">
    <location>
        <begin position="64"/>
        <end position="393"/>
    </location>
</feature>
<dbReference type="Pfam" id="PF08240">
    <property type="entry name" value="ADH_N"/>
    <property type="match status" value="1"/>
</dbReference>
<dbReference type="InterPro" id="IPR013149">
    <property type="entry name" value="ADH-like_C"/>
</dbReference>
<evidence type="ECO:0000256" key="3">
    <source>
        <dbReference type="ARBA" id="ARBA00022833"/>
    </source>
</evidence>
<reference evidence="7 8" key="1">
    <citation type="submission" date="2019-09" db="EMBL/GenBank/DDBJ databases">
        <authorList>
            <consortium name="DOE Joint Genome Institute"/>
            <person name="Mondo S.J."/>
            <person name="Navarro-Mendoza M.I."/>
            <person name="Perez-Arques C."/>
            <person name="Panchal S."/>
            <person name="Nicolas F.E."/>
            <person name="Ganguly P."/>
            <person name="Pangilinan J."/>
            <person name="Grigoriev I."/>
            <person name="Heitman J."/>
            <person name="Sanya K."/>
            <person name="Garre V."/>
        </authorList>
    </citation>
    <scope>NUCLEOTIDE SEQUENCE [LARGE SCALE GENOMIC DNA]</scope>
    <source>
        <strain evidence="7 8">MU402</strain>
    </source>
</reference>
<gene>
    <name evidence="7" type="ORF">FB192DRAFT_1290663</name>
</gene>
<organism evidence="7 8">
    <name type="scientific">Mucor circinelloides f. lusitanicus</name>
    <name type="common">Mucor racemosus var. lusitanicus</name>
    <dbReference type="NCBI Taxonomy" id="29924"/>
    <lineage>
        <taxon>Eukaryota</taxon>
        <taxon>Fungi</taxon>
        <taxon>Fungi incertae sedis</taxon>
        <taxon>Mucoromycota</taxon>
        <taxon>Mucoromycotina</taxon>
        <taxon>Mucoromycetes</taxon>
        <taxon>Mucorales</taxon>
        <taxon>Mucorineae</taxon>
        <taxon>Mucoraceae</taxon>
        <taxon>Mucor</taxon>
    </lineage>
</organism>
<accession>A0A8H4EWR5</accession>
<dbReference type="EMBL" id="JAAECE010000009">
    <property type="protein sequence ID" value="KAF1797252.1"/>
    <property type="molecule type" value="Genomic_DNA"/>
</dbReference>
<keyword evidence="4" id="KW-0560">Oxidoreductase</keyword>
<evidence type="ECO:0000256" key="2">
    <source>
        <dbReference type="ARBA" id="ARBA00022723"/>
    </source>
</evidence>
<dbReference type="GO" id="GO:0008270">
    <property type="term" value="F:zinc ion binding"/>
    <property type="evidence" value="ECO:0007669"/>
    <property type="project" value="InterPro"/>
</dbReference>
<keyword evidence="3 5" id="KW-0862">Zinc</keyword>
<dbReference type="SMART" id="SM00829">
    <property type="entry name" value="PKS_ER"/>
    <property type="match status" value="1"/>
</dbReference>
<evidence type="ECO:0000313" key="7">
    <source>
        <dbReference type="EMBL" id="KAF1797252.1"/>
    </source>
</evidence>
<dbReference type="Proteomes" id="UP000469890">
    <property type="component" value="Unassembled WGS sequence"/>
</dbReference>
<dbReference type="FunFam" id="3.40.50.720:FF:000022">
    <property type="entry name" value="Cinnamyl alcohol dehydrogenase"/>
    <property type="match status" value="1"/>
</dbReference>
<dbReference type="InterPro" id="IPR011032">
    <property type="entry name" value="GroES-like_sf"/>
</dbReference>
<dbReference type="Gene3D" id="3.40.50.720">
    <property type="entry name" value="NAD(P)-binding Rossmann-like Domain"/>
    <property type="match status" value="1"/>
</dbReference>
<dbReference type="Pfam" id="PF00107">
    <property type="entry name" value="ADH_zinc_N"/>
    <property type="match status" value="1"/>
</dbReference>
<comment type="caution">
    <text evidence="7">The sequence shown here is derived from an EMBL/GenBank/DDBJ whole genome shotgun (WGS) entry which is preliminary data.</text>
</comment>
<dbReference type="Gene3D" id="3.90.180.10">
    <property type="entry name" value="Medium-chain alcohol dehydrogenases, catalytic domain"/>
    <property type="match status" value="1"/>
</dbReference>
<dbReference type="InterPro" id="IPR002328">
    <property type="entry name" value="ADH_Zn_CS"/>
</dbReference>
<dbReference type="InterPro" id="IPR013154">
    <property type="entry name" value="ADH-like_N"/>
</dbReference>
<keyword evidence="2 5" id="KW-0479">Metal-binding</keyword>
<dbReference type="InterPro" id="IPR029752">
    <property type="entry name" value="D-isomer_DH_CS1"/>
</dbReference>
<dbReference type="PROSITE" id="PS00065">
    <property type="entry name" value="D_2_HYDROXYACID_DH_1"/>
    <property type="match status" value="1"/>
</dbReference>
<dbReference type="SUPFAM" id="SSF50129">
    <property type="entry name" value="GroES-like"/>
    <property type="match status" value="1"/>
</dbReference>
<proteinExistence type="inferred from homology"/>
<dbReference type="SUPFAM" id="SSF51735">
    <property type="entry name" value="NAD(P)-binding Rossmann-fold domains"/>
    <property type="match status" value="1"/>
</dbReference>
<name>A0A8H4EWR5_MUCCL</name>
<dbReference type="InterPro" id="IPR020843">
    <property type="entry name" value="ER"/>
</dbReference>
<evidence type="ECO:0000256" key="4">
    <source>
        <dbReference type="ARBA" id="ARBA00023002"/>
    </source>
</evidence>
<dbReference type="AlphaFoldDB" id="A0A8H4EWR5"/>
<dbReference type="InterPro" id="IPR036291">
    <property type="entry name" value="NAD(P)-bd_dom_sf"/>
</dbReference>
<dbReference type="CDD" id="cd05283">
    <property type="entry name" value="CAD1"/>
    <property type="match status" value="1"/>
</dbReference>
<dbReference type="InterPro" id="IPR047109">
    <property type="entry name" value="CAD-like"/>
</dbReference>
<evidence type="ECO:0000256" key="5">
    <source>
        <dbReference type="RuleBase" id="RU361277"/>
    </source>
</evidence>
<evidence type="ECO:0000256" key="1">
    <source>
        <dbReference type="ARBA" id="ARBA00001947"/>
    </source>
</evidence>
<dbReference type="GO" id="GO:0016616">
    <property type="term" value="F:oxidoreductase activity, acting on the CH-OH group of donors, NAD or NADP as acceptor"/>
    <property type="evidence" value="ECO:0007669"/>
    <property type="project" value="InterPro"/>
</dbReference>
<dbReference type="PROSITE" id="PS00059">
    <property type="entry name" value="ADH_ZINC"/>
    <property type="match status" value="1"/>
</dbReference>
<comment type="cofactor">
    <cofactor evidence="1 5">
        <name>Zn(2+)</name>
        <dbReference type="ChEBI" id="CHEBI:29105"/>
    </cofactor>
</comment>
<sequence>MNRFRALGLTAITRQATSAGFFRQQSRTLPRATAIGVLQRAYNTATAQHLPPQTLNGWACFGKGEPLKKAEFPLTQFDDDSVDMDIICCGICGTDIHCIDSGWSPTNYPAVMGHEIIGRVTRVGKNVKHLKVGDRAGVGCQCGSCHQCTNCRDHKENLCEDHAIWTFNDHWPNGDTTYGGFSDRWRGNKDFAFKIPDALSSVDASSILCGGVTTFAPMKRFGVGKDSKVAVLGLGGLGHFGVQWAKALGSEVVAYDIVPDKAADAKALGCDDYVLVNRPEEMERHMDSFSHILATKIINKSWDDYFSLLKKNGTFIVCDIPEVPLSGLNALTMAAKQLNIAGSFIGSPDDIRESLEFAAKHGVRTWAHKFPMDQINEAIEYVRHGHPRYRAVLTN</sequence>
<evidence type="ECO:0000313" key="8">
    <source>
        <dbReference type="Proteomes" id="UP000469890"/>
    </source>
</evidence>
<comment type="similarity">
    <text evidence="5">Belongs to the zinc-containing alcohol dehydrogenase family.</text>
</comment>